<accession>A0A9P8XXX6</accession>
<comment type="caution">
    <text evidence="1">The sequence shown here is derived from an EMBL/GenBank/DDBJ whole genome shotgun (WGS) entry which is preliminary data.</text>
</comment>
<evidence type="ECO:0000313" key="2">
    <source>
        <dbReference type="Proteomes" id="UP000756346"/>
    </source>
</evidence>
<proteinExistence type="predicted"/>
<keyword evidence="2" id="KW-1185">Reference proteome</keyword>
<evidence type="ECO:0000313" key="1">
    <source>
        <dbReference type="EMBL" id="KAH7024604.1"/>
    </source>
</evidence>
<dbReference type="AlphaFoldDB" id="A0A9P8XXX6"/>
<dbReference type="EMBL" id="JAGTJQ010000009">
    <property type="protein sequence ID" value="KAH7024604.1"/>
    <property type="molecule type" value="Genomic_DNA"/>
</dbReference>
<dbReference type="Proteomes" id="UP000756346">
    <property type="component" value="Unassembled WGS sequence"/>
</dbReference>
<name>A0A9P8XXX6_9PEZI</name>
<gene>
    <name evidence="1" type="ORF">B0I36DRAFT_416083</name>
</gene>
<dbReference type="RefSeq" id="XP_046008152.1">
    <property type="nucleotide sequence ID" value="XM_046162066.1"/>
</dbReference>
<protein>
    <submittedName>
        <fullName evidence="1">Uncharacterized protein</fullName>
    </submittedName>
</protein>
<dbReference type="GeneID" id="70191612"/>
<reference evidence="1" key="1">
    <citation type="journal article" date="2021" name="Nat. Commun.">
        <title>Genetic determinants of endophytism in the Arabidopsis root mycobiome.</title>
        <authorList>
            <person name="Mesny F."/>
            <person name="Miyauchi S."/>
            <person name="Thiergart T."/>
            <person name="Pickel B."/>
            <person name="Atanasova L."/>
            <person name="Karlsson M."/>
            <person name="Huettel B."/>
            <person name="Barry K.W."/>
            <person name="Haridas S."/>
            <person name="Chen C."/>
            <person name="Bauer D."/>
            <person name="Andreopoulos W."/>
            <person name="Pangilinan J."/>
            <person name="LaButti K."/>
            <person name="Riley R."/>
            <person name="Lipzen A."/>
            <person name="Clum A."/>
            <person name="Drula E."/>
            <person name="Henrissat B."/>
            <person name="Kohler A."/>
            <person name="Grigoriev I.V."/>
            <person name="Martin F.M."/>
            <person name="Hacquard S."/>
        </authorList>
    </citation>
    <scope>NUCLEOTIDE SEQUENCE</scope>
    <source>
        <strain evidence="1">MPI-CAGE-CH-0230</strain>
    </source>
</reference>
<sequence>MFLEHTLGSTIQSVTFVSPQRPLYVTRQPQTEAASLSAACRRMEALPTCAGRPLAIQWEHELGITDKLCDRGLIFSQAVPVDAKAQQRKWNLAQVRELQKWTATLHTRLPPQTSDIGAILFIIARWAFITVQPICTTGAPTSGLSIVEAWPPPGTGGRLTGGPGWAVLAPPPAWRCRMRTTNNQQPTTSTAA</sequence>
<organism evidence="1 2">
    <name type="scientific">Microdochium trichocladiopsis</name>
    <dbReference type="NCBI Taxonomy" id="1682393"/>
    <lineage>
        <taxon>Eukaryota</taxon>
        <taxon>Fungi</taxon>
        <taxon>Dikarya</taxon>
        <taxon>Ascomycota</taxon>
        <taxon>Pezizomycotina</taxon>
        <taxon>Sordariomycetes</taxon>
        <taxon>Xylariomycetidae</taxon>
        <taxon>Xylariales</taxon>
        <taxon>Microdochiaceae</taxon>
        <taxon>Microdochium</taxon>
    </lineage>
</organism>